<protein>
    <submittedName>
        <fullName evidence="1">Uncharacterized protein</fullName>
    </submittedName>
</protein>
<proteinExistence type="predicted"/>
<dbReference type="RefSeq" id="WP_184527563.1">
    <property type="nucleotide sequence ID" value="NZ_JACHGK010000011.1"/>
</dbReference>
<dbReference type="EMBL" id="JACHGK010000011">
    <property type="protein sequence ID" value="MBB6446507.1"/>
    <property type="molecule type" value="Genomic_DNA"/>
</dbReference>
<gene>
    <name evidence="1" type="ORF">HNR53_003166</name>
</gene>
<evidence type="ECO:0000313" key="2">
    <source>
        <dbReference type="Proteomes" id="UP000531594"/>
    </source>
</evidence>
<organism evidence="1 2">
    <name type="scientific">Bacillus benzoevorans</name>
    <dbReference type="NCBI Taxonomy" id="1456"/>
    <lineage>
        <taxon>Bacteria</taxon>
        <taxon>Bacillati</taxon>
        <taxon>Bacillota</taxon>
        <taxon>Bacilli</taxon>
        <taxon>Bacillales</taxon>
        <taxon>Bacillaceae</taxon>
        <taxon>Bacillus</taxon>
    </lineage>
</organism>
<name>A0A7X0HV57_9BACI</name>
<dbReference type="AlphaFoldDB" id="A0A7X0HV57"/>
<evidence type="ECO:0000313" key="1">
    <source>
        <dbReference type="EMBL" id="MBB6446507.1"/>
    </source>
</evidence>
<accession>A0A7X0HV57</accession>
<sequence>MKNNRELNKIVEEAIKNGNAFYTNFASRFFGALIGEMTLSELEKENSMELKEIVKLAQEMFEKSKKAEAPDKATA</sequence>
<dbReference type="Proteomes" id="UP000531594">
    <property type="component" value="Unassembled WGS sequence"/>
</dbReference>
<keyword evidence="2" id="KW-1185">Reference proteome</keyword>
<comment type="caution">
    <text evidence="1">The sequence shown here is derived from an EMBL/GenBank/DDBJ whole genome shotgun (WGS) entry which is preliminary data.</text>
</comment>
<reference evidence="1 2" key="1">
    <citation type="submission" date="2020-08" db="EMBL/GenBank/DDBJ databases">
        <title>Genomic Encyclopedia of Type Strains, Phase IV (KMG-IV): sequencing the most valuable type-strain genomes for metagenomic binning, comparative biology and taxonomic classification.</title>
        <authorList>
            <person name="Goeker M."/>
        </authorList>
    </citation>
    <scope>NUCLEOTIDE SEQUENCE [LARGE SCALE GENOMIC DNA]</scope>
    <source>
        <strain evidence="1 2">DSM 5391</strain>
    </source>
</reference>